<feature type="region of interest" description="Disordered" evidence="6">
    <location>
        <begin position="756"/>
        <end position="778"/>
    </location>
</feature>
<sequence length="778" mass="86342">MINFDPVDIDRDLVTIHRWVRDPHAAFWMMQEATPQDVRRELTTLTTPPHRAFLGRLDGRPVALLATYDPASSPLDGVPELRPGDLGMHILIAPATGERVPGFTTEVFRDALALCFSDPTVARVVVEPDVRNEAVRRKNVQAGFEEVRPVELPDKTAIFSVCEKAAFQHAAAVDHLTPRNLDAAQRRLVAKAIGEYTHERLIAPQPLANGRWRLETAGSVYTFTAHRYALDHWVVEPATIRRESGGRRLPVDAQVLVAELAPALGVPDKVLPVYVEEVASTLAAASWTIARKRHTSASLASALTDPHAPVDKTYQLLEGAMTEGHPAFVANNGRIGFGVDDYARYAPEVAEPVRLHWVAVRRSHGVMTLGEQTDESAFYRTELGASALTGFRRRLEAHDLDPDDYFYLPVHPWQWQNKLAITLAPDVARRDVVDLGIGADHYVPQQSIRTFFNTTHPERHYVKTALSIQNMGFVRGLSPAYMRATPAINDWVAGLVRADPELRTCGFDVLREVAAAGYTGDAFHRHTGHGPHQKMLAALWRESPLDRVRPGEHLTTMAALLHRDRDGHSLAGALLRASGLCAEEWVRSYLTAYLRPLVHCLLAYNLAFMPHGENLILVLRDGVPQRVLIKDVGEEVAVMGDLPLPSAVERIRAYVPDPATRALAIHTDVLDGVLRFVAAILDADGALPEADFWRICRDVVTAHAADHPELAREAAEVDLLRPYFAHSCLNRLQLRNATEMVDITDQESSLLFAGEMPNPIARDDEGDALRPSRDESRR</sequence>
<evidence type="ECO:0000313" key="8">
    <source>
        <dbReference type="EMBL" id="MFD1717900.1"/>
    </source>
</evidence>
<protein>
    <recommendedName>
        <fullName evidence="4">Lysine N-acyltransferase MbtK</fullName>
    </recommendedName>
    <alternativeName>
        <fullName evidence="5">Mycobactin synthase protein K</fullName>
    </alternativeName>
</protein>
<evidence type="ECO:0000256" key="3">
    <source>
        <dbReference type="ARBA" id="ARBA00007832"/>
    </source>
</evidence>
<keyword evidence="8" id="KW-0808">Transferase</keyword>
<accession>A0ABW4L393</accession>
<comment type="similarity">
    <text evidence="3">Belongs to the IucA/IucC family.</text>
</comment>
<evidence type="ECO:0000256" key="1">
    <source>
        <dbReference type="ARBA" id="ARBA00003818"/>
    </source>
</evidence>
<evidence type="ECO:0000313" key="9">
    <source>
        <dbReference type="Proteomes" id="UP001597277"/>
    </source>
</evidence>
<evidence type="ECO:0000256" key="4">
    <source>
        <dbReference type="ARBA" id="ARBA00020586"/>
    </source>
</evidence>
<feature type="domain" description="Acyltransferase MbtK/IucB-like conserved" evidence="7">
    <location>
        <begin position="5"/>
        <end position="52"/>
    </location>
</feature>
<dbReference type="SMART" id="SM01006">
    <property type="entry name" value="AlcB"/>
    <property type="match status" value="1"/>
</dbReference>
<proteinExistence type="inferred from homology"/>
<dbReference type="Pfam" id="PF06276">
    <property type="entry name" value="FhuF"/>
    <property type="match status" value="1"/>
</dbReference>
<name>A0ABW4L393_9MICO</name>
<keyword evidence="9" id="KW-1185">Reference proteome</keyword>
<dbReference type="EMBL" id="JBHUEE010000004">
    <property type="protein sequence ID" value="MFD1717900.1"/>
    <property type="molecule type" value="Genomic_DNA"/>
</dbReference>
<dbReference type="PANTHER" id="PTHR34384">
    <property type="entry name" value="L-2,3-DIAMINOPROPANOATE--CITRATE LIGASE"/>
    <property type="match status" value="1"/>
</dbReference>
<dbReference type="Gene3D" id="3.40.630.30">
    <property type="match status" value="1"/>
</dbReference>
<evidence type="ECO:0000256" key="5">
    <source>
        <dbReference type="ARBA" id="ARBA00031122"/>
    </source>
</evidence>
<feature type="compositionally biased region" description="Basic and acidic residues" evidence="6">
    <location>
        <begin position="761"/>
        <end position="778"/>
    </location>
</feature>
<dbReference type="Gene3D" id="1.10.510.40">
    <property type="match status" value="1"/>
</dbReference>
<dbReference type="Gene3D" id="6.10.250.3370">
    <property type="match status" value="1"/>
</dbReference>
<organism evidence="8 9">
    <name type="scientific">Georgenia deserti</name>
    <dbReference type="NCBI Taxonomy" id="2093781"/>
    <lineage>
        <taxon>Bacteria</taxon>
        <taxon>Bacillati</taxon>
        <taxon>Actinomycetota</taxon>
        <taxon>Actinomycetes</taxon>
        <taxon>Micrococcales</taxon>
        <taxon>Bogoriellaceae</taxon>
        <taxon>Georgenia</taxon>
    </lineage>
</organism>
<dbReference type="GO" id="GO:0016746">
    <property type="term" value="F:acyltransferase activity"/>
    <property type="evidence" value="ECO:0007669"/>
    <property type="project" value="UniProtKB-KW"/>
</dbReference>
<dbReference type="InterPro" id="IPR037455">
    <property type="entry name" value="LucA/IucC-like"/>
</dbReference>
<dbReference type="RefSeq" id="WP_388005120.1">
    <property type="nucleotide sequence ID" value="NZ_JBHUEE010000004.1"/>
</dbReference>
<dbReference type="Pfam" id="PF13523">
    <property type="entry name" value="Acetyltransf_8"/>
    <property type="match status" value="1"/>
</dbReference>
<keyword evidence="8" id="KW-0012">Acyltransferase</keyword>
<dbReference type="InterPro" id="IPR019432">
    <property type="entry name" value="Acyltransferase_MbtK/IucB-like"/>
</dbReference>
<comment type="pathway">
    <text evidence="2">Siderophore biosynthesis; mycobactin biosynthesis.</text>
</comment>
<gene>
    <name evidence="8" type="ORF">ACFSE6_08645</name>
</gene>
<comment type="caution">
    <text evidence="8">The sequence shown here is derived from an EMBL/GenBank/DDBJ whole genome shotgun (WGS) entry which is preliminary data.</text>
</comment>
<reference evidence="9" key="1">
    <citation type="journal article" date="2019" name="Int. J. Syst. Evol. Microbiol.">
        <title>The Global Catalogue of Microorganisms (GCM) 10K type strain sequencing project: providing services to taxonomists for standard genome sequencing and annotation.</title>
        <authorList>
            <consortium name="The Broad Institute Genomics Platform"/>
            <consortium name="The Broad Institute Genome Sequencing Center for Infectious Disease"/>
            <person name="Wu L."/>
            <person name="Ma J."/>
        </authorList>
    </citation>
    <scope>NUCLEOTIDE SEQUENCE [LARGE SCALE GENOMIC DNA]</scope>
    <source>
        <strain evidence="9">JCM 17130</strain>
    </source>
</reference>
<evidence type="ECO:0000256" key="2">
    <source>
        <dbReference type="ARBA" id="ARBA00005102"/>
    </source>
</evidence>
<evidence type="ECO:0000256" key="6">
    <source>
        <dbReference type="SAM" id="MobiDB-lite"/>
    </source>
</evidence>
<comment type="function">
    <text evidence="1">Acyltransferase required for the direct transfer of medium- to long-chain fatty acyl moieties from a carrier protein (MbtL) on to the epsilon-amino group of lysine residue in the mycobactin core.</text>
</comment>
<dbReference type="SUPFAM" id="SSF55729">
    <property type="entry name" value="Acyl-CoA N-acyltransferases (Nat)"/>
    <property type="match status" value="1"/>
</dbReference>
<dbReference type="Proteomes" id="UP001597277">
    <property type="component" value="Unassembled WGS sequence"/>
</dbReference>
<dbReference type="InterPro" id="IPR007310">
    <property type="entry name" value="Aerobactin_biosyn_IucA/IucC_N"/>
</dbReference>
<evidence type="ECO:0000259" key="7">
    <source>
        <dbReference type="SMART" id="SM01006"/>
    </source>
</evidence>
<dbReference type="Pfam" id="PF04183">
    <property type="entry name" value="IucA_IucC"/>
    <property type="match status" value="1"/>
</dbReference>
<dbReference type="Gene3D" id="3.30.310.280">
    <property type="match status" value="1"/>
</dbReference>
<dbReference type="InterPro" id="IPR016181">
    <property type="entry name" value="Acyl_CoA_acyltransferase"/>
</dbReference>
<dbReference type="InterPro" id="IPR022770">
    <property type="entry name" value="IucA/IucC-like_C"/>
</dbReference>
<dbReference type="PANTHER" id="PTHR34384:SF6">
    <property type="entry name" value="STAPHYLOFERRIN B SYNTHASE"/>
    <property type="match status" value="1"/>
</dbReference>